<dbReference type="FunFam" id="1.10.8.60:FF:000012">
    <property type="entry name" value="Replication factor C subunit 4"/>
    <property type="match status" value="1"/>
</dbReference>
<dbReference type="Gene3D" id="1.20.272.10">
    <property type="match status" value="1"/>
</dbReference>
<dbReference type="FunFam" id="3.40.50.300:FF:000107">
    <property type="entry name" value="Replication factor C subunit 4"/>
    <property type="match status" value="1"/>
</dbReference>
<dbReference type="GO" id="GO:0006271">
    <property type="term" value="P:DNA strand elongation involved in DNA replication"/>
    <property type="evidence" value="ECO:0007669"/>
    <property type="project" value="UniProtKB-ARBA"/>
</dbReference>
<dbReference type="AlphaFoldDB" id="A0A2T9YIH3"/>
<evidence type="ECO:0000256" key="4">
    <source>
        <dbReference type="ARBA" id="ARBA00022741"/>
    </source>
</evidence>
<sequence>MDIDIQEQAAASSSRSVTDQGYNMPWVEKYRPLEISDIVGNEETVKRLQEISQVGNMPNLILTGAPGIGKTTSILCLARSLIGTKTYREAVLELNASDDRGIEVVRNKIKLFAQKKVTLPQGIQKIIILDEADSMTSGAQQALRRIMEIYSNTTRFALACNLSSKIIEPIQSRCAILRYGKLSDEQILKRLIEISKFENVAYTPEGLNAILFTADGDMRQAINNLQSCWLGFGLINQENVFKVCDQPHPAIVKNIIELAEKALVADALKHLSLLWGYGYSAVDIITTFFRVTRDIETISEVKKLDFIREIGLTHMRIIEGVQSLLQLSALVSKMAQMSLPK</sequence>
<dbReference type="FunFam" id="1.20.272.10:FF:000015">
    <property type="entry name" value="Replication factor C subunit 4"/>
    <property type="match status" value="1"/>
</dbReference>
<reference evidence="9 10" key="1">
    <citation type="journal article" date="2018" name="MBio">
        <title>Comparative Genomics Reveals the Core Gene Toolbox for the Fungus-Insect Symbiosis.</title>
        <authorList>
            <person name="Wang Y."/>
            <person name="Stata M."/>
            <person name="Wang W."/>
            <person name="Stajich J.E."/>
            <person name="White M.M."/>
            <person name="Moncalvo J.M."/>
        </authorList>
    </citation>
    <scope>NUCLEOTIDE SEQUENCE [LARGE SCALE GENOMIC DNA]</scope>
    <source>
        <strain evidence="9 10">SWE-8-4</strain>
    </source>
</reference>
<evidence type="ECO:0000313" key="10">
    <source>
        <dbReference type="Proteomes" id="UP000245383"/>
    </source>
</evidence>
<dbReference type="InterPro" id="IPR047854">
    <property type="entry name" value="RFC_lid"/>
</dbReference>
<dbReference type="EMBL" id="MBFR01000172">
    <property type="protein sequence ID" value="PVU92152.1"/>
    <property type="molecule type" value="Genomic_DNA"/>
</dbReference>
<dbReference type="OrthoDB" id="4199794at2759"/>
<dbReference type="SUPFAM" id="SSF52540">
    <property type="entry name" value="P-loop containing nucleoside triphosphate hydrolases"/>
    <property type="match status" value="1"/>
</dbReference>
<keyword evidence="5" id="KW-0067">ATP-binding</keyword>
<dbReference type="GO" id="GO:0016887">
    <property type="term" value="F:ATP hydrolysis activity"/>
    <property type="evidence" value="ECO:0007669"/>
    <property type="project" value="InterPro"/>
</dbReference>
<dbReference type="SMART" id="SM00382">
    <property type="entry name" value="AAA"/>
    <property type="match status" value="1"/>
</dbReference>
<keyword evidence="10" id="KW-1185">Reference proteome</keyword>
<comment type="subcellular location">
    <subcellularLocation>
        <location evidence="1">Nucleus</location>
    </subcellularLocation>
</comment>
<dbReference type="InterPro" id="IPR050238">
    <property type="entry name" value="DNA_Rep/Repair_Clamp_Loader"/>
</dbReference>
<dbReference type="GO" id="GO:0003677">
    <property type="term" value="F:DNA binding"/>
    <property type="evidence" value="ECO:0007669"/>
    <property type="project" value="InterPro"/>
</dbReference>
<evidence type="ECO:0000256" key="7">
    <source>
        <dbReference type="ARBA" id="ARBA00070186"/>
    </source>
</evidence>
<dbReference type="InterPro" id="IPR003959">
    <property type="entry name" value="ATPase_AAA_core"/>
</dbReference>
<dbReference type="Gene3D" id="3.40.50.300">
    <property type="entry name" value="P-loop containing nucleotide triphosphate hydrolases"/>
    <property type="match status" value="1"/>
</dbReference>
<comment type="similarity">
    <text evidence="2">Belongs to the activator 1 small subunits family.</text>
</comment>
<dbReference type="GO" id="GO:0031390">
    <property type="term" value="C:Ctf18 RFC-like complex"/>
    <property type="evidence" value="ECO:0007669"/>
    <property type="project" value="TreeGrafter"/>
</dbReference>
<dbReference type="CDD" id="cd00009">
    <property type="entry name" value="AAA"/>
    <property type="match status" value="1"/>
</dbReference>
<keyword evidence="3" id="KW-0235">DNA replication</keyword>
<dbReference type="InterPro" id="IPR003593">
    <property type="entry name" value="AAA+_ATPase"/>
</dbReference>
<organism evidence="9 10">
    <name type="scientific">Smittium simulii</name>
    <dbReference type="NCBI Taxonomy" id="133385"/>
    <lineage>
        <taxon>Eukaryota</taxon>
        <taxon>Fungi</taxon>
        <taxon>Fungi incertae sedis</taxon>
        <taxon>Zoopagomycota</taxon>
        <taxon>Kickxellomycotina</taxon>
        <taxon>Harpellomycetes</taxon>
        <taxon>Harpellales</taxon>
        <taxon>Legeriomycetaceae</taxon>
        <taxon>Smittium</taxon>
    </lineage>
</organism>
<proteinExistence type="inferred from homology"/>
<dbReference type="PANTHER" id="PTHR11669:SF5">
    <property type="entry name" value="REPLICATION FACTOR C SUBUNIT 2"/>
    <property type="match status" value="1"/>
</dbReference>
<evidence type="ECO:0000256" key="3">
    <source>
        <dbReference type="ARBA" id="ARBA00022705"/>
    </source>
</evidence>
<evidence type="ECO:0000256" key="5">
    <source>
        <dbReference type="ARBA" id="ARBA00022840"/>
    </source>
</evidence>
<dbReference type="GO" id="GO:0006281">
    <property type="term" value="P:DNA repair"/>
    <property type="evidence" value="ECO:0007669"/>
    <property type="project" value="TreeGrafter"/>
</dbReference>
<dbReference type="Pfam" id="PF00004">
    <property type="entry name" value="AAA"/>
    <property type="match status" value="1"/>
</dbReference>
<gene>
    <name evidence="9" type="ORF">BB561_003992</name>
</gene>
<dbReference type="SUPFAM" id="SSF48019">
    <property type="entry name" value="post-AAA+ oligomerization domain-like"/>
    <property type="match status" value="1"/>
</dbReference>
<dbReference type="GO" id="GO:0003689">
    <property type="term" value="F:DNA clamp loader activity"/>
    <property type="evidence" value="ECO:0007669"/>
    <property type="project" value="TreeGrafter"/>
</dbReference>
<evidence type="ECO:0000256" key="2">
    <source>
        <dbReference type="ARBA" id="ARBA00005378"/>
    </source>
</evidence>
<evidence type="ECO:0000259" key="8">
    <source>
        <dbReference type="SMART" id="SM00382"/>
    </source>
</evidence>
<protein>
    <recommendedName>
        <fullName evidence="7">Replication factor C subunit 4</fullName>
    </recommendedName>
</protein>
<feature type="domain" description="AAA+ ATPase" evidence="8">
    <location>
        <begin position="56"/>
        <end position="193"/>
    </location>
</feature>
<evidence type="ECO:0000256" key="1">
    <source>
        <dbReference type="ARBA" id="ARBA00004123"/>
    </source>
</evidence>
<dbReference type="STRING" id="133385.A0A2T9YIH3"/>
<comment type="caution">
    <text evidence="9">The sequence shown here is derived from an EMBL/GenBank/DDBJ whole genome shotgun (WGS) entry which is preliminary data.</text>
</comment>
<dbReference type="Gene3D" id="1.10.8.60">
    <property type="match status" value="1"/>
</dbReference>
<dbReference type="Proteomes" id="UP000245383">
    <property type="component" value="Unassembled WGS sequence"/>
</dbReference>
<dbReference type="InterPro" id="IPR027417">
    <property type="entry name" value="P-loop_NTPase"/>
</dbReference>
<dbReference type="NCBIfam" id="NF001679">
    <property type="entry name" value="PRK00440.1"/>
    <property type="match status" value="1"/>
</dbReference>
<evidence type="ECO:0000256" key="6">
    <source>
        <dbReference type="ARBA" id="ARBA00023242"/>
    </source>
</evidence>
<dbReference type="GO" id="GO:0005663">
    <property type="term" value="C:DNA replication factor C complex"/>
    <property type="evidence" value="ECO:0007669"/>
    <property type="project" value="TreeGrafter"/>
</dbReference>
<keyword evidence="6" id="KW-0539">Nucleus</keyword>
<dbReference type="PANTHER" id="PTHR11669">
    <property type="entry name" value="REPLICATION FACTOR C / DNA POLYMERASE III GAMMA-TAU SUBUNIT"/>
    <property type="match status" value="1"/>
</dbReference>
<dbReference type="GO" id="GO:0031389">
    <property type="term" value="C:Rad17 RFC-like complex"/>
    <property type="evidence" value="ECO:0007669"/>
    <property type="project" value="TreeGrafter"/>
</dbReference>
<dbReference type="InterPro" id="IPR008921">
    <property type="entry name" value="DNA_pol3_clamp-load_cplx_C"/>
</dbReference>
<dbReference type="CDD" id="cd18140">
    <property type="entry name" value="HLD_clamp_RFC"/>
    <property type="match status" value="1"/>
</dbReference>
<name>A0A2T9YIH3_9FUNG</name>
<dbReference type="GO" id="GO:0005524">
    <property type="term" value="F:ATP binding"/>
    <property type="evidence" value="ECO:0007669"/>
    <property type="project" value="UniProtKB-KW"/>
</dbReference>
<dbReference type="GO" id="GO:0031391">
    <property type="term" value="C:Elg1 RFC-like complex"/>
    <property type="evidence" value="ECO:0007669"/>
    <property type="project" value="TreeGrafter"/>
</dbReference>
<accession>A0A2T9YIH3</accession>
<keyword evidence="4" id="KW-0547">Nucleotide-binding</keyword>
<dbReference type="InterPro" id="IPR013748">
    <property type="entry name" value="Rep_factorC_C"/>
</dbReference>
<dbReference type="Pfam" id="PF08542">
    <property type="entry name" value="Rep_fac_C"/>
    <property type="match status" value="1"/>
</dbReference>
<evidence type="ECO:0000313" key="9">
    <source>
        <dbReference type="EMBL" id="PVU92152.1"/>
    </source>
</evidence>